<gene>
    <name evidence="7" type="ORF">H9977_12390</name>
</gene>
<keyword evidence="3 5" id="KW-1133">Transmembrane helix</keyword>
<feature type="transmembrane region" description="Helical" evidence="5">
    <location>
        <begin position="107"/>
        <end position="125"/>
    </location>
</feature>
<dbReference type="InterPro" id="IPR006977">
    <property type="entry name" value="Yip1_dom"/>
</dbReference>
<feature type="transmembrane region" description="Helical" evidence="5">
    <location>
        <begin position="162"/>
        <end position="182"/>
    </location>
</feature>
<evidence type="ECO:0000256" key="4">
    <source>
        <dbReference type="ARBA" id="ARBA00023136"/>
    </source>
</evidence>
<dbReference type="EMBL" id="DXEL01000085">
    <property type="protein sequence ID" value="HIX75813.1"/>
    <property type="molecule type" value="Genomic_DNA"/>
</dbReference>
<keyword evidence="2 5" id="KW-0812">Transmembrane</keyword>
<comment type="subcellular location">
    <subcellularLocation>
        <location evidence="1">Membrane</location>
        <topology evidence="1">Multi-pass membrane protein</topology>
    </subcellularLocation>
</comment>
<keyword evidence="4 5" id="KW-0472">Membrane</keyword>
<evidence type="ECO:0000313" key="8">
    <source>
        <dbReference type="Proteomes" id="UP000886740"/>
    </source>
</evidence>
<feature type="transmembrane region" description="Helical" evidence="5">
    <location>
        <begin position="37"/>
        <end position="56"/>
    </location>
</feature>
<evidence type="ECO:0000256" key="1">
    <source>
        <dbReference type="ARBA" id="ARBA00004141"/>
    </source>
</evidence>
<feature type="transmembrane region" description="Helical" evidence="5">
    <location>
        <begin position="130"/>
        <end position="150"/>
    </location>
</feature>
<evidence type="ECO:0000313" key="7">
    <source>
        <dbReference type="EMBL" id="HIX75813.1"/>
    </source>
</evidence>
<evidence type="ECO:0000259" key="6">
    <source>
        <dbReference type="Pfam" id="PF04893"/>
    </source>
</evidence>
<evidence type="ECO:0000256" key="5">
    <source>
        <dbReference type="SAM" id="Phobius"/>
    </source>
</evidence>
<dbReference type="Pfam" id="PF04893">
    <property type="entry name" value="Yip1"/>
    <property type="match status" value="1"/>
</dbReference>
<evidence type="ECO:0000256" key="2">
    <source>
        <dbReference type="ARBA" id="ARBA00022692"/>
    </source>
</evidence>
<feature type="transmembrane region" description="Helical" evidence="5">
    <location>
        <begin position="68"/>
        <end position="87"/>
    </location>
</feature>
<feature type="domain" description="Yip1" evidence="6">
    <location>
        <begin position="12"/>
        <end position="171"/>
    </location>
</feature>
<dbReference type="AlphaFoldDB" id="A0A9D1XAB0"/>
<organism evidence="7 8">
    <name type="scientific">Candidatus Parabacteroides intestinipullorum</name>
    <dbReference type="NCBI Taxonomy" id="2838723"/>
    <lineage>
        <taxon>Bacteria</taxon>
        <taxon>Pseudomonadati</taxon>
        <taxon>Bacteroidota</taxon>
        <taxon>Bacteroidia</taxon>
        <taxon>Bacteroidales</taxon>
        <taxon>Tannerellaceae</taxon>
        <taxon>Parabacteroides</taxon>
    </lineage>
</organism>
<dbReference type="GO" id="GO:0016020">
    <property type="term" value="C:membrane"/>
    <property type="evidence" value="ECO:0007669"/>
    <property type="project" value="UniProtKB-SubCell"/>
</dbReference>
<dbReference type="Proteomes" id="UP000886740">
    <property type="component" value="Unassembled WGS sequence"/>
</dbReference>
<accession>A0A9D1XAB0</accession>
<proteinExistence type="predicted"/>
<name>A0A9D1XAB0_9BACT</name>
<reference evidence="7" key="1">
    <citation type="journal article" date="2021" name="PeerJ">
        <title>Extensive microbial diversity within the chicken gut microbiome revealed by metagenomics and culture.</title>
        <authorList>
            <person name="Gilroy R."/>
            <person name="Ravi A."/>
            <person name="Getino M."/>
            <person name="Pursley I."/>
            <person name="Horton D.L."/>
            <person name="Alikhan N.F."/>
            <person name="Baker D."/>
            <person name="Gharbi K."/>
            <person name="Hall N."/>
            <person name="Watson M."/>
            <person name="Adriaenssens E.M."/>
            <person name="Foster-Nyarko E."/>
            <person name="Jarju S."/>
            <person name="Secka A."/>
            <person name="Antonio M."/>
            <person name="Oren A."/>
            <person name="Chaudhuri R.R."/>
            <person name="La Ragione R."/>
            <person name="Hildebrand F."/>
            <person name="Pallen M.J."/>
        </authorList>
    </citation>
    <scope>NUCLEOTIDE SEQUENCE</scope>
    <source>
        <strain evidence="7">ChiGjej6B6-14162</strain>
    </source>
</reference>
<comment type="caution">
    <text evidence="7">The sequence shown here is derived from an EMBL/GenBank/DDBJ whole genome shotgun (WGS) entry which is preliminary data.</text>
</comment>
<sequence>MFKNIFNWVILIISQPGKAWDTLSKKEEKTEDFLEQFLYPLVGLVTITAFLGVLFTQKEFSLELALKSSIRTLVSTFGGFYLSAYIMNEVWKGFFKRESDMPLWQRFVGYSSALMFALNVLLTLLPEFFFLRIFILYTFYIIWEGAAPYLKVEDVSRLKFTSITTAVVLLTPIAIELLLSLLMPGLSF</sequence>
<protein>
    <submittedName>
        <fullName evidence="7">DUF1282 family protein</fullName>
    </submittedName>
</protein>
<reference evidence="7" key="2">
    <citation type="submission" date="2021-04" db="EMBL/GenBank/DDBJ databases">
        <authorList>
            <person name="Gilroy R."/>
        </authorList>
    </citation>
    <scope>NUCLEOTIDE SEQUENCE</scope>
    <source>
        <strain evidence="7">ChiGjej6B6-14162</strain>
    </source>
</reference>
<evidence type="ECO:0000256" key="3">
    <source>
        <dbReference type="ARBA" id="ARBA00022989"/>
    </source>
</evidence>